<sequence>MHDNQSRVRAPSLRPSLFLPNANSLHQGIAALSLPPSQLPAEAPATEEPKKEEKVAGQTKPRVNISDLLRKRRPSCRLLLFGVSCVKGKEMMEIICCPLSRSFKFVILIIWTGCNELEGFQSLISKSLDAFGRGNKARLLRGCCMMAALWGLRVERNMRIFDILRGVGKWEEKSFRFDQFGKEDSDMAAASALNDTISKGNNLYVSIFVQKSKNDNRLRIFSNTLNPTLSQEVVCYKGLELATNITEACNNCVFGQIVLLLVQIVTTMIWLLKEYANLKGLQDGHFKQEEEVFAILSHKHRNDHFKIKEIISMVANSLTSLLNLEIELVPSISLFQKMEFYDNQTLGGPGITEKGYEICFLEGNMTEKDITPMGGFPHCGVVKDGYIEWCVGPKKRIVNLRQSLLNQTSRLALEDIKLRTISKAIILGNGPIAIVDALVENLLAGSLGVCPFSPFDVVACFLATSMEIEMISWVEIYEKATSNKCSLTKLWGAAITSSGLLSGSSPQVVSYLQIVFAFPTASLLLQDSLVSARSNKFFNFQP</sequence>
<dbReference type="Gene3D" id="2.40.30.10">
    <property type="entry name" value="Translation factors"/>
    <property type="match status" value="1"/>
</dbReference>
<keyword evidence="2" id="KW-0689">Ribosomal protein</keyword>
<dbReference type="Proteomes" id="UP000290289">
    <property type="component" value="Chromosome 9"/>
</dbReference>
<dbReference type="AlphaFoldDB" id="A0A498J8Q7"/>
<dbReference type="PANTHER" id="PTHR11363:SF5">
    <property type="entry name" value="LARGE RIBOSOMAL SUBUNIT PROTEIN UL3"/>
    <property type="match status" value="1"/>
</dbReference>
<dbReference type="SUPFAM" id="SSF50447">
    <property type="entry name" value="Translation proteins"/>
    <property type="match status" value="1"/>
</dbReference>
<keyword evidence="6" id="KW-1185">Reference proteome</keyword>
<dbReference type="Pfam" id="PF00297">
    <property type="entry name" value="Ribosomal_L3"/>
    <property type="match status" value="1"/>
</dbReference>
<feature type="region of interest" description="Disordered" evidence="4">
    <location>
        <begin position="39"/>
        <end position="58"/>
    </location>
</feature>
<evidence type="ECO:0000256" key="1">
    <source>
        <dbReference type="ARBA" id="ARBA00006540"/>
    </source>
</evidence>
<dbReference type="GO" id="GO:0015098">
    <property type="term" value="F:molybdate ion transmembrane transporter activity"/>
    <property type="evidence" value="ECO:0007669"/>
    <property type="project" value="InterPro"/>
</dbReference>
<evidence type="ECO:0000256" key="2">
    <source>
        <dbReference type="ARBA" id="ARBA00022980"/>
    </source>
</evidence>
<dbReference type="GO" id="GO:0022625">
    <property type="term" value="C:cytosolic large ribosomal subunit"/>
    <property type="evidence" value="ECO:0007669"/>
    <property type="project" value="TreeGrafter"/>
</dbReference>
<proteinExistence type="inferred from homology"/>
<name>A0A498J8Q7_MALDO</name>
<dbReference type="GO" id="GO:0016020">
    <property type="term" value="C:membrane"/>
    <property type="evidence" value="ECO:0007669"/>
    <property type="project" value="InterPro"/>
</dbReference>
<dbReference type="PANTHER" id="PTHR11363">
    <property type="entry name" value="60S RIBOSOMAL PROTEIN L3-RELATED"/>
    <property type="match status" value="1"/>
</dbReference>
<protein>
    <submittedName>
        <fullName evidence="5">Uncharacterized protein</fullName>
    </submittedName>
</protein>
<dbReference type="InterPro" id="IPR009000">
    <property type="entry name" value="Transl_B-barrel_sf"/>
</dbReference>
<evidence type="ECO:0000256" key="4">
    <source>
        <dbReference type="SAM" id="MobiDB-lite"/>
    </source>
</evidence>
<organism evidence="5 6">
    <name type="scientific">Malus domestica</name>
    <name type="common">Apple</name>
    <name type="synonym">Pyrus malus</name>
    <dbReference type="NCBI Taxonomy" id="3750"/>
    <lineage>
        <taxon>Eukaryota</taxon>
        <taxon>Viridiplantae</taxon>
        <taxon>Streptophyta</taxon>
        <taxon>Embryophyta</taxon>
        <taxon>Tracheophyta</taxon>
        <taxon>Spermatophyta</taxon>
        <taxon>Magnoliopsida</taxon>
        <taxon>eudicotyledons</taxon>
        <taxon>Gunneridae</taxon>
        <taxon>Pentapetalae</taxon>
        <taxon>rosids</taxon>
        <taxon>fabids</taxon>
        <taxon>Rosales</taxon>
        <taxon>Rosaceae</taxon>
        <taxon>Amygdaloideae</taxon>
        <taxon>Maleae</taxon>
        <taxon>Malus</taxon>
    </lineage>
</organism>
<dbReference type="STRING" id="3750.A0A498J8Q7"/>
<dbReference type="InterPro" id="IPR000597">
    <property type="entry name" value="Ribosomal_uL3"/>
</dbReference>
<dbReference type="GO" id="GO:0003723">
    <property type="term" value="F:RNA binding"/>
    <property type="evidence" value="ECO:0007669"/>
    <property type="project" value="TreeGrafter"/>
</dbReference>
<dbReference type="InterPro" id="IPR045077">
    <property type="entry name" value="L3_arc_euk"/>
</dbReference>
<comment type="caution">
    <text evidence="5">The sequence shown here is derived from an EMBL/GenBank/DDBJ whole genome shotgun (WGS) entry which is preliminary data.</text>
</comment>
<keyword evidence="3" id="KW-0687">Ribonucleoprotein</keyword>
<reference evidence="5 6" key="1">
    <citation type="submission" date="2018-10" db="EMBL/GenBank/DDBJ databases">
        <title>A high-quality apple genome assembly.</title>
        <authorList>
            <person name="Hu J."/>
        </authorList>
    </citation>
    <scope>NUCLEOTIDE SEQUENCE [LARGE SCALE GENOMIC DNA]</scope>
    <source>
        <strain evidence="6">cv. HFTH1</strain>
        <tissue evidence="5">Young leaf</tissue>
    </source>
</reference>
<gene>
    <name evidence="5" type="ORF">DVH24_032609</name>
</gene>
<accession>A0A498J8Q7</accession>
<evidence type="ECO:0000313" key="6">
    <source>
        <dbReference type="Proteomes" id="UP000290289"/>
    </source>
</evidence>
<dbReference type="EMBL" id="RDQH01000335">
    <property type="protein sequence ID" value="RXH90252.1"/>
    <property type="molecule type" value="Genomic_DNA"/>
</dbReference>
<evidence type="ECO:0000313" key="5">
    <source>
        <dbReference type="EMBL" id="RXH90252.1"/>
    </source>
</evidence>
<comment type="similarity">
    <text evidence="1">Belongs to the universal ribosomal protein uL3 family.</text>
</comment>
<dbReference type="GO" id="GO:0003735">
    <property type="term" value="F:structural constituent of ribosome"/>
    <property type="evidence" value="ECO:0007669"/>
    <property type="project" value="InterPro"/>
</dbReference>
<dbReference type="GO" id="GO:0006412">
    <property type="term" value="P:translation"/>
    <property type="evidence" value="ECO:0007669"/>
    <property type="project" value="InterPro"/>
</dbReference>
<evidence type="ECO:0000256" key="3">
    <source>
        <dbReference type="ARBA" id="ARBA00023274"/>
    </source>
</evidence>